<reference evidence="2 3" key="1">
    <citation type="submission" date="2018-03" db="EMBL/GenBank/DDBJ databases">
        <authorList>
            <person name="Keele B.F."/>
        </authorList>
    </citation>
    <scope>NUCLEOTIDE SEQUENCE [LARGE SCALE GENOMIC DNA]</scope>
    <source>
        <strain evidence="2 3">CECT 8504</strain>
    </source>
</reference>
<dbReference type="OrthoDB" id="7876140at2"/>
<keyword evidence="1" id="KW-0732">Signal</keyword>
<feature type="signal peptide" evidence="1">
    <location>
        <begin position="1"/>
        <end position="19"/>
    </location>
</feature>
<proteinExistence type="predicted"/>
<gene>
    <name evidence="2" type="ORF">PAA8504_00094</name>
</gene>
<sequence>MIFRTAMALALGLAAPVAAFEGAPLECNFQTECYDAAGCEPTDYSLSVRPDGADFIMSDTAEDVPAEAVLIDRTTAFLGRGNSAIRLLTGTEGETARLSVHSAGGNLMLNYAGTCEAAE</sequence>
<feature type="chain" id="PRO_5015347834" evidence="1">
    <location>
        <begin position="20"/>
        <end position="119"/>
    </location>
</feature>
<evidence type="ECO:0000313" key="2">
    <source>
        <dbReference type="EMBL" id="SPJ22304.1"/>
    </source>
</evidence>
<dbReference type="EMBL" id="ONZF01000001">
    <property type="protein sequence ID" value="SPJ22304.1"/>
    <property type="molecule type" value="Genomic_DNA"/>
</dbReference>
<evidence type="ECO:0000313" key="3">
    <source>
        <dbReference type="Proteomes" id="UP000244912"/>
    </source>
</evidence>
<accession>A0A2R8BQ61</accession>
<keyword evidence="3" id="KW-1185">Reference proteome</keyword>
<name>A0A2R8BQ61_9RHOB</name>
<dbReference type="RefSeq" id="WP_108892213.1">
    <property type="nucleotide sequence ID" value="NZ_ONZF01000001.1"/>
</dbReference>
<organism evidence="2 3">
    <name type="scientific">Palleronia abyssalis</name>
    <dbReference type="NCBI Taxonomy" id="1501240"/>
    <lineage>
        <taxon>Bacteria</taxon>
        <taxon>Pseudomonadati</taxon>
        <taxon>Pseudomonadota</taxon>
        <taxon>Alphaproteobacteria</taxon>
        <taxon>Rhodobacterales</taxon>
        <taxon>Roseobacteraceae</taxon>
        <taxon>Palleronia</taxon>
    </lineage>
</organism>
<dbReference type="AlphaFoldDB" id="A0A2R8BQ61"/>
<dbReference type="Proteomes" id="UP000244912">
    <property type="component" value="Unassembled WGS sequence"/>
</dbReference>
<protein>
    <submittedName>
        <fullName evidence="2">Uncharacterized protein</fullName>
    </submittedName>
</protein>
<evidence type="ECO:0000256" key="1">
    <source>
        <dbReference type="SAM" id="SignalP"/>
    </source>
</evidence>